<dbReference type="Gene3D" id="3.30.160.540">
    <property type="match status" value="1"/>
</dbReference>
<reference evidence="9" key="1">
    <citation type="submission" date="2020-08" db="EMBL/GenBank/DDBJ databases">
        <authorList>
            <person name="Uke A."/>
            <person name="Chhe C."/>
            <person name="Baramee S."/>
            <person name="Kosugi A."/>
        </authorList>
    </citation>
    <scope>NUCLEOTIDE SEQUENCE</scope>
    <source>
        <strain evidence="9">DA-C8</strain>
    </source>
</reference>
<dbReference type="InterPro" id="IPR016098">
    <property type="entry name" value="CAP/MinC_C"/>
</dbReference>
<gene>
    <name evidence="6 9" type="primary">minC</name>
    <name evidence="9" type="ORF">PRECH8_24000</name>
</gene>
<dbReference type="RefSeq" id="WP_200967309.1">
    <property type="nucleotide sequence ID" value="NZ_BMAQ01000033.1"/>
</dbReference>
<dbReference type="InterPro" id="IPR005526">
    <property type="entry name" value="Septum_form_inhib_MinC_C"/>
</dbReference>
<evidence type="ECO:0000256" key="6">
    <source>
        <dbReference type="HAMAP-Rule" id="MF_00267"/>
    </source>
</evidence>
<dbReference type="Pfam" id="PF03775">
    <property type="entry name" value="MinC_C"/>
    <property type="match status" value="1"/>
</dbReference>
<comment type="similarity">
    <text evidence="1 6">Belongs to the MinC family.</text>
</comment>
<evidence type="ECO:0000259" key="7">
    <source>
        <dbReference type="Pfam" id="PF03775"/>
    </source>
</evidence>
<evidence type="ECO:0000256" key="3">
    <source>
        <dbReference type="ARBA" id="ARBA00023210"/>
    </source>
</evidence>
<evidence type="ECO:0000256" key="1">
    <source>
        <dbReference type="ARBA" id="ARBA00006291"/>
    </source>
</evidence>
<evidence type="ECO:0000313" key="9">
    <source>
        <dbReference type="EMBL" id="GFR39104.1"/>
    </source>
</evidence>
<evidence type="ECO:0000256" key="5">
    <source>
        <dbReference type="ARBA" id="ARBA00046874"/>
    </source>
</evidence>
<proteinExistence type="inferred from homology"/>
<reference evidence="9" key="2">
    <citation type="journal article" date="2021" name="Data Brief">
        <title>Draft genome sequence data of the facultative, thermophilic, xylanolytic bacterium Paenibacillus sp. strain DA-C8.</title>
        <authorList>
            <person name="Chhe C."/>
            <person name="Uke A."/>
            <person name="Baramee S."/>
            <person name="Ungkulpasvich U."/>
            <person name="Tachaapaikoon C."/>
            <person name="Pason P."/>
            <person name="Waeonukul R."/>
            <person name="Ratanakhanokchai K."/>
            <person name="Kosugi A."/>
        </authorList>
    </citation>
    <scope>NUCLEOTIDE SEQUENCE</scope>
    <source>
        <strain evidence="9">DA-C8</strain>
    </source>
</reference>
<dbReference type="EMBL" id="BMAQ01000033">
    <property type="protein sequence ID" value="GFR39104.1"/>
    <property type="molecule type" value="Genomic_DNA"/>
</dbReference>
<evidence type="ECO:0000256" key="2">
    <source>
        <dbReference type="ARBA" id="ARBA00022618"/>
    </source>
</evidence>
<dbReference type="HAMAP" id="MF_00267">
    <property type="entry name" value="MinC"/>
    <property type="match status" value="1"/>
</dbReference>
<sequence>MTGKQQHVTIKGRKDGLVFVLDDRCPFSELLSELEYKLENSHSKLLSGPLVHVHVRLGQRQITEAEKDTLHNLINRRNLVVQSIESDVPQESAHRHKVLTGIVRSGQVLRHEGNLIFIGDVNPGGSIIATGDIFILGSLRGMAHAGEGNNPAAVIAASHFKPTQLRIADAISRPPDEWGIDDTMMMFAYMKDERMEIEKITHLYRFRPDAVEIYKGE</sequence>
<dbReference type="SUPFAM" id="SSF63848">
    <property type="entry name" value="Cell-division inhibitor MinC, C-terminal domain"/>
    <property type="match status" value="1"/>
</dbReference>
<comment type="caution">
    <text evidence="9">The sequence shown here is derived from an EMBL/GenBank/DDBJ whole genome shotgun (WGS) entry which is preliminary data.</text>
</comment>
<dbReference type="InterPro" id="IPR013033">
    <property type="entry name" value="MinC"/>
</dbReference>
<dbReference type="GO" id="GO:1901891">
    <property type="term" value="P:regulation of cell septum assembly"/>
    <property type="evidence" value="ECO:0007669"/>
    <property type="project" value="InterPro"/>
</dbReference>
<comment type="function">
    <text evidence="6">Cell division inhibitor that blocks the formation of polar Z ring septums. Rapidly oscillates between the poles of the cell to destabilize FtsZ filaments that have formed before they mature into polar Z rings. Prevents FtsZ polymerization.</text>
</comment>
<evidence type="ECO:0000256" key="4">
    <source>
        <dbReference type="ARBA" id="ARBA00023306"/>
    </source>
</evidence>
<keyword evidence="10" id="KW-1185">Reference proteome</keyword>
<dbReference type="PANTHER" id="PTHR34108:SF1">
    <property type="entry name" value="SEPTUM SITE-DETERMINING PROTEIN MINC"/>
    <property type="match status" value="1"/>
</dbReference>
<dbReference type="AlphaFoldDB" id="A0A916QG89"/>
<dbReference type="Proteomes" id="UP000654993">
    <property type="component" value="Unassembled WGS sequence"/>
</dbReference>
<dbReference type="Pfam" id="PF22642">
    <property type="entry name" value="MinC_N_1"/>
    <property type="match status" value="1"/>
</dbReference>
<feature type="domain" description="Septum formation inhibitor MinC C-terminal" evidence="7">
    <location>
        <begin position="99"/>
        <end position="197"/>
    </location>
</feature>
<name>A0A916QG89_9BACL</name>
<keyword evidence="3 6" id="KW-0717">Septation</keyword>
<comment type="subunit">
    <text evidence="5 6">Interacts with MinD and FtsZ.</text>
</comment>
<dbReference type="Gene3D" id="2.160.20.70">
    <property type="match status" value="1"/>
</dbReference>
<keyword evidence="4 6" id="KW-0131">Cell cycle</keyword>
<organism evidence="9 10">
    <name type="scientific">Insulibacter thermoxylanivorax</name>
    <dbReference type="NCBI Taxonomy" id="2749268"/>
    <lineage>
        <taxon>Bacteria</taxon>
        <taxon>Bacillati</taxon>
        <taxon>Bacillota</taxon>
        <taxon>Bacilli</taxon>
        <taxon>Bacillales</taxon>
        <taxon>Paenibacillaceae</taxon>
        <taxon>Insulibacter</taxon>
    </lineage>
</organism>
<dbReference type="NCBIfam" id="TIGR01222">
    <property type="entry name" value="minC"/>
    <property type="match status" value="1"/>
</dbReference>
<dbReference type="GO" id="GO:0000917">
    <property type="term" value="P:division septum assembly"/>
    <property type="evidence" value="ECO:0007669"/>
    <property type="project" value="UniProtKB-KW"/>
</dbReference>
<keyword evidence="2 6" id="KW-0132">Cell division</keyword>
<dbReference type="PANTHER" id="PTHR34108">
    <property type="entry name" value="SEPTUM SITE-DETERMINING PROTEIN MINC"/>
    <property type="match status" value="1"/>
</dbReference>
<dbReference type="GO" id="GO:0000902">
    <property type="term" value="P:cell morphogenesis"/>
    <property type="evidence" value="ECO:0007669"/>
    <property type="project" value="InterPro"/>
</dbReference>
<evidence type="ECO:0000259" key="8">
    <source>
        <dbReference type="Pfam" id="PF22642"/>
    </source>
</evidence>
<accession>A0A916QG89</accession>
<feature type="domain" description="Septum site-determining protein MinC N-terminal" evidence="8">
    <location>
        <begin position="8"/>
        <end position="84"/>
    </location>
</feature>
<protein>
    <recommendedName>
        <fullName evidence="6">Probable septum site-determining protein MinC</fullName>
    </recommendedName>
</protein>
<dbReference type="InterPro" id="IPR055219">
    <property type="entry name" value="MinC_N_1"/>
</dbReference>
<evidence type="ECO:0000313" key="10">
    <source>
        <dbReference type="Proteomes" id="UP000654993"/>
    </source>
</evidence>
<dbReference type="InterPro" id="IPR036145">
    <property type="entry name" value="MinC_C_sf"/>
</dbReference>